<gene>
    <name evidence="2" type="ORF">MCOR_25698</name>
</gene>
<dbReference type="OrthoDB" id="10378947at2759"/>
<sequence>MVNCFPLQQHVNAFQCFNNEDRRFECCHPCRKIDSTYPCKIACPKDFFIIIKTEDLKCSQKGIIITFEDSDIDENMQPLCVRRCPERYQNSLEAECQYCDVSCNVTATMEHYDKATGLTIGLSTFALAVSVIITVIIILYCVFKRRRRKRRKVCVLV</sequence>
<evidence type="ECO:0000313" key="3">
    <source>
        <dbReference type="Proteomes" id="UP000507470"/>
    </source>
</evidence>
<feature type="transmembrane region" description="Helical" evidence="1">
    <location>
        <begin position="118"/>
        <end position="143"/>
    </location>
</feature>
<evidence type="ECO:0000313" key="2">
    <source>
        <dbReference type="EMBL" id="CAC5390611.1"/>
    </source>
</evidence>
<reference evidence="2 3" key="1">
    <citation type="submission" date="2020-06" db="EMBL/GenBank/DDBJ databases">
        <authorList>
            <person name="Li R."/>
            <person name="Bekaert M."/>
        </authorList>
    </citation>
    <scope>NUCLEOTIDE SEQUENCE [LARGE SCALE GENOMIC DNA]</scope>
    <source>
        <strain evidence="3">wild</strain>
    </source>
</reference>
<dbReference type="AlphaFoldDB" id="A0A6J8C5B0"/>
<keyword evidence="1" id="KW-1133">Transmembrane helix</keyword>
<evidence type="ECO:0000256" key="1">
    <source>
        <dbReference type="SAM" id="Phobius"/>
    </source>
</evidence>
<name>A0A6J8C5B0_MYTCO</name>
<proteinExistence type="predicted"/>
<organism evidence="2 3">
    <name type="scientific">Mytilus coruscus</name>
    <name type="common">Sea mussel</name>
    <dbReference type="NCBI Taxonomy" id="42192"/>
    <lineage>
        <taxon>Eukaryota</taxon>
        <taxon>Metazoa</taxon>
        <taxon>Spiralia</taxon>
        <taxon>Lophotrochozoa</taxon>
        <taxon>Mollusca</taxon>
        <taxon>Bivalvia</taxon>
        <taxon>Autobranchia</taxon>
        <taxon>Pteriomorphia</taxon>
        <taxon>Mytilida</taxon>
        <taxon>Mytiloidea</taxon>
        <taxon>Mytilidae</taxon>
        <taxon>Mytilinae</taxon>
        <taxon>Mytilus</taxon>
    </lineage>
</organism>
<keyword evidence="1" id="KW-0472">Membrane</keyword>
<keyword evidence="3" id="KW-1185">Reference proteome</keyword>
<protein>
    <submittedName>
        <fullName evidence="2">Uncharacterized protein</fullName>
    </submittedName>
</protein>
<dbReference type="Proteomes" id="UP000507470">
    <property type="component" value="Unassembled WGS sequence"/>
</dbReference>
<keyword evidence="1" id="KW-0812">Transmembrane</keyword>
<dbReference type="EMBL" id="CACVKT020004565">
    <property type="protein sequence ID" value="CAC5390611.1"/>
    <property type="molecule type" value="Genomic_DNA"/>
</dbReference>
<accession>A0A6J8C5B0</accession>